<name>A0ACB7SKX5_HYAAI</name>
<dbReference type="Proteomes" id="UP000821845">
    <property type="component" value="Chromosome 4"/>
</dbReference>
<proteinExistence type="predicted"/>
<keyword evidence="2" id="KW-1185">Reference proteome</keyword>
<evidence type="ECO:0000313" key="2">
    <source>
        <dbReference type="Proteomes" id="UP000821845"/>
    </source>
</evidence>
<dbReference type="EMBL" id="CM023484">
    <property type="protein sequence ID" value="KAH6934707.1"/>
    <property type="molecule type" value="Genomic_DNA"/>
</dbReference>
<reference evidence="1" key="1">
    <citation type="submission" date="2020-05" db="EMBL/GenBank/DDBJ databases">
        <title>Large-scale comparative analyses of tick genomes elucidate their genetic diversity and vector capacities.</title>
        <authorList>
            <person name="Jia N."/>
            <person name="Wang J."/>
            <person name="Shi W."/>
            <person name="Du L."/>
            <person name="Sun Y."/>
            <person name="Zhan W."/>
            <person name="Jiang J."/>
            <person name="Wang Q."/>
            <person name="Zhang B."/>
            <person name="Ji P."/>
            <person name="Sakyi L.B."/>
            <person name="Cui X."/>
            <person name="Yuan T."/>
            <person name="Jiang B."/>
            <person name="Yang W."/>
            <person name="Lam T.T.-Y."/>
            <person name="Chang Q."/>
            <person name="Ding S."/>
            <person name="Wang X."/>
            <person name="Zhu J."/>
            <person name="Ruan X."/>
            <person name="Zhao L."/>
            <person name="Wei J."/>
            <person name="Que T."/>
            <person name="Du C."/>
            <person name="Cheng J."/>
            <person name="Dai P."/>
            <person name="Han X."/>
            <person name="Huang E."/>
            <person name="Gao Y."/>
            <person name="Liu J."/>
            <person name="Shao H."/>
            <person name="Ye R."/>
            <person name="Li L."/>
            <person name="Wei W."/>
            <person name="Wang X."/>
            <person name="Wang C."/>
            <person name="Yang T."/>
            <person name="Huo Q."/>
            <person name="Li W."/>
            <person name="Guo W."/>
            <person name="Chen H."/>
            <person name="Zhou L."/>
            <person name="Ni X."/>
            <person name="Tian J."/>
            <person name="Zhou Y."/>
            <person name="Sheng Y."/>
            <person name="Liu T."/>
            <person name="Pan Y."/>
            <person name="Xia L."/>
            <person name="Li J."/>
            <person name="Zhao F."/>
            <person name="Cao W."/>
        </authorList>
    </citation>
    <scope>NUCLEOTIDE SEQUENCE</scope>
    <source>
        <strain evidence="1">Hyas-2018</strain>
    </source>
</reference>
<gene>
    <name evidence="1" type="ORF">HPB50_027418</name>
</gene>
<organism evidence="1 2">
    <name type="scientific">Hyalomma asiaticum</name>
    <name type="common">Tick</name>
    <dbReference type="NCBI Taxonomy" id="266040"/>
    <lineage>
        <taxon>Eukaryota</taxon>
        <taxon>Metazoa</taxon>
        <taxon>Ecdysozoa</taxon>
        <taxon>Arthropoda</taxon>
        <taxon>Chelicerata</taxon>
        <taxon>Arachnida</taxon>
        <taxon>Acari</taxon>
        <taxon>Parasitiformes</taxon>
        <taxon>Ixodida</taxon>
        <taxon>Ixodoidea</taxon>
        <taxon>Ixodidae</taxon>
        <taxon>Hyalomminae</taxon>
        <taxon>Hyalomma</taxon>
    </lineage>
</organism>
<evidence type="ECO:0000313" key="1">
    <source>
        <dbReference type="EMBL" id="KAH6934707.1"/>
    </source>
</evidence>
<protein>
    <submittedName>
        <fullName evidence="1">Uncharacterized protein</fullName>
    </submittedName>
</protein>
<accession>A0ACB7SKX5</accession>
<sequence length="385" mass="43094">MADLASHVPGRASFLVDHGFLCLGEHGGGDRLSASWRRCLVTLAVLVTLVAEDVMPARGRRRLAEERLHVRPAPLPRGASSRCGRKTTNDSGRMRCCLVPRLDRRLLERFRQRRVTERVLATATVLGDEVIVAFYAFLVVCGNALTSVAGGGSFDIVFREAVVATFCAVVIFHLSLAAARRFVRPAAQSVLCRCPTPRTSLGARVLVRVPFIMSSKNLCLAGREAYMGTNTDRRPMSFFGAKEQRERSLLFALGCSFLLTFLRPLETARTRGPIVASRPRSLRLLSRNAFNVLGPRKKGFWYHWRFSWSECCMEPNFLQSSQDAIVRLDLTIESERNIRSDIPKHVLEPTVLRARMLALMLLMMIPYAFGIHYSIGPRSCGMHSE</sequence>
<comment type="caution">
    <text evidence="1">The sequence shown here is derived from an EMBL/GenBank/DDBJ whole genome shotgun (WGS) entry which is preliminary data.</text>
</comment>